<reference evidence="2 3" key="1">
    <citation type="submission" date="2017-03" db="EMBL/GenBank/DDBJ databases">
        <authorList>
            <person name="Afonso C.L."/>
            <person name="Miller P.J."/>
            <person name="Scott M.A."/>
            <person name="Spackman E."/>
            <person name="Goraichik I."/>
            <person name="Dimitrov K.M."/>
            <person name="Suarez D.L."/>
            <person name="Swayne D.E."/>
        </authorList>
    </citation>
    <scope>NUCLEOTIDE SEQUENCE [LARGE SCALE GENOMIC DNA]</scope>
    <source>
        <strain evidence="2 3">CECT 8620</strain>
    </source>
</reference>
<name>A0A1Y5RAV2_9RHOB</name>
<dbReference type="Proteomes" id="UP000193862">
    <property type="component" value="Unassembled WGS sequence"/>
</dbReference>
<feature type="compositionally biased region" description="Basic residues" evidence="1">
    <location>
        <begin position="1"/>
        <end position="11"/>
    </location>
</feature>
<accession>A0A1Y5RAV2</accession>
<proteinExistence type="predicted"/>
<organism evidence="2 3">
    <name type="scientific">Aquimixticola soesokkakensis</name>
    <dbReference type="NCBI Taxonomy" id="1519096"/>
    <lineage>
        <taxon>Bacteria</taxon>
        <taxon>Pseudomonadati</taxon>
        <taxon>Pseudomonadota</taxon>
        <taxon>Alphaproteobacteria</taxon>
        <taxon>Rhodobacterales</taxon>
        <taxon>Paracoccaceae</taxon>
        <taxon>Aquimixticola</taxon>
    </lineage>
</organism>
<dbReference type="AlphaFoldDB" id="A0A1Y5RAV2"/>
<protein>
    <submittedName>
        <fullName evidence="2">MgtE intracellular N domain protein</fullName>
    </submittedName>
</protein>
<evidence type="ECO:0000313" key="2">
    <source>
        <dbReference type="EMBL" id="SLN13156.1"/>
    </source>
</evidence>
<feature type="region of interest" description="Disordered" evidence="1">
    <location>
        <begin position="1"/>
        <end position="22"/>
    </location>
</feature>
<dbReference type="EMBL" id="FWFS01000001">
    <property type="protein sequence ID" value="SLN13156.1"/>
    <property type="molecule type" value="Genomic_DNA"/>
</dbReference>
<sequence length="216" mass="22639">MTLRRAARKQNTKSAKSSALPRRKFRSGGGALAIIAMLFLGSSVIRLASGTGAAIALEVVAKKDDMPAQAAASTPQSCSVDPDLATYIDVLNAREAEVAAREQAASEREAVLDATRTEVLERLAQLEAVEQKLAATMASASVAAEDDLGKLTTVYENMKSKDAAPLFDAMEPDFAAGFLSRMRPEAAAAIMAGLTPEKAYSISVVLAGRNAGIPLK</sequence>
<keyword evidence="3" id="KW-1185">Reference proteome</keyword>
<dbReference type="SUPFAM" id="SSF158791">
    <property type="entry name" value="MgtE N-terminal domain-like"/>
    <property type="match status" value="1"/>
</dbReference>
<evidence type="ECO:0000256" key="1">
    <source>
        <dbReference type="SAM" id="MobiDB-lite"/>
    </source>
</evidence>
<evidence type="ECO:0000313" key="3">
    <source>
        <dbReference type="Proteomes" id="UP000193862"/>
    </source>
</evidence>
<gene>
    <name evidence="2" type="ORF">AQS8620_00171</name>
</gene>